<dbReference type="Pfam" id="PF14240">
    <property type="entry name" value="YHYH"/>
    <property type="match status" value="1"/>
</dbReference>
<feature type="region of interest" description="Disordered" evidence="1">
    <location>
        <begin position="21"/>
        <end position="96"/>
    </location>
</feature>
<gene>
    <name evidence="4" type="ORF">YM304_26610</name>
</gene>
<organism evidence="4 5">
    <name type="scientific">Ilumatobacter coccineus (strain NBRC 103263 / KCTC 29153 / YM16-304)</name>
    <dbReference type="NCBI Taxonomy" id="1313172"/>
    <lineage>
        <taxon>Bacteria</taxon>
        <taxon>Bacillati</taxon>
        <taxon>Actinomycetota</taxon>
        <taxon>Acidimicrobiia</taxon>
        <taxon>Acidimicrobiales</taxon>
        <taxon>Ilumatobacteraceae</taxon>
        <taxon>Ilumatobacter</taxon>
    </lineage>
</organism>
<feature type="chain" id="PRO_5038626278" description="YHYH domain-containing protein" evidence="2">
    <location>
        <begin position="17"/>
        <end position="345"/>
    </location>
</feature>
<keyword evidence="2" id="KW-0732">Signal</keyword>
<reference evidence="4 5" key="1">
    <citation type="journal article" date="2013" name="Int. J. Syst. Evol. Microbiol.">
        <title>Ilumatobacter nonamiense sp. nov. and Ilumatobacter coccineum sp. nov., isolated from seashore sand.</title>
        <authorList>
            <person name="Matsumoto A."/>
            <person name="Kasai H."/>
            <person name="Matsuo Y."/>
            <person name="Shizuri Y."/>
            <person name="Ichikawa N."/>
            <person name="Fujita N."/>
            <person name="Omura S."/>
            <person name="Takahashi Y."/>
        </authorList>
    </citation>
    <scope>NUCLEOTIDE SEQUENCE [LARGE SCALE GENOMIC DNA]</scope>
    <source>
        <strain evidence="5">NBRC 103263 / KCTC 29153 / YM16-304</strain>
    </source>
</reference>
<evidence type="ECO:0000313" key="5">
    <source>
        <dbReference type="Proteomes" id="UP000011863"/>
    </source>
</evidence>
<protein>
    <recommendedName>
        <fullName evidence="3">YHYH domain-containing protein</fullName>
    </recommendedName>
</protein>
<feature type="signal peptide" evidence="2">
    <location>
        <begin position="1"/>
        <end position="16"/>
    </location>
</feature>
<accession>A0A6C7ECW7</accession>
<dbReference type="InterPro" id="IPR025924">
    <property type="entry name" value="YHYH_dom"/>
</dbReference>
<dbReference type="RefSeq" id="WP_015442222.1">
    <property type="nucleotide sequence ID" value="NC_020520.1"/>
</dbReference>
<dbReference type="EMBL" id="AP012057">
    <property type="protein sequence ID" value="BAN02975.1"/>
    <property type="molecule type" value="Genomic_DNA"/>
</dbReference>
<evidence type="ECO:0000313" key="4">
    <source>
        <dbReference type="EMBL" id="BAN02975.1"/>
    </source>
</evidence>
<dbReference type="PROSITE" id="PS51257">
    <property type="entry name" value="PROKAR_LIPOPROTEIN"/>
    <property type="match status" value="1"/>
</dbReference>
<keyword evidence="5" id="KW-1185">Reference proteome</keyword>
<feature type="compositionally biased region" description="Acidic residues" evidence="1">
    <location>
        <begin position="50"/>
        <end position="83"/>
    </location>
</feature>
<evidence type="ECO:0000256" key="1">
    <source>
        <dbReference type="SAM" id="MobiDB-lite"/>
    </source>
</evidence>
<proteinExistence type="predicted"/>
<evidence type="ECO:0000256" key="2">
    <source>
        <dbReference type="SAM" id="SignalP"/>
    </source>
</evidence>
<feature type="compositionally biased region" description="Low complexity" evidence="1">
    <location>
        <begin position="36"/>
        <end position="49"/>
    </location>
</feature>
<feature type="domain" description="YHYH" evidence="3">
    <location>
        <begin position="153"/>
        <end position="316"/>
    </location>
</feature>
<dbReference type="Proteomes" id="UP000011863">
    <property type="component" value="Chromosome"/>
</dbReference>
<evidence type="ECO:0000259" key="3">
    <source>
        <dbReference type="Pfam" id="PF14240"/>
    </source>
</evidence>
<dbReference type="AlphaFoldDB" id="A0A6C7ECW7"/>
<sequence length="345" mass="34759">MNKTLILLATGTLALAACGSSDDAASDIPETAVVGDTAAPATDTQADTGEGTDDDPGETDLGDENTTEETSGDESVDATDAVDPETTGSSASSTTCEETAALFATGPSVNPDLADPESSATCTGESIVITSNGIPDYTYIQTSPGDPDAADLEFVITATPEHADETTAIPLLGSAAVSLTGVPIYGPTEGTGGDVLSLVGALSECGSHNGPTGFHIHLLGTSENTDCLFTPDEVAEAPQLVGYAFDGYPIYTGNDQYTSSWQLTDESLFATDTWAAHSYVEGSGDLDECNGLTDADGNYAYYTTDTFPYVLGCYSGVVDLDTVGSAGGGNGGGPGDGQGSPPGDG</sequence>
<name>A0A6C7ECW7_ILUCY</name>
<feature type="compositionally biased region" description="Low complexity" evidence="1">
    <location>
        <begin position="85"/>
        <end position="96"/>
    </location>
</feature>
<dbReference type="KEGG" id="aym:YM304_26610"/>
<feature type="region of interest" description="Disordered" evidence="1">
    <location>
        <begin position="325"/>
        <end position="345"/>
    </location>
</feature>